<organism evidence="2 3">
    <name type="scientific">Aquimonas voraii</name>
    <dbReference type="NCBI Taxonomy" id="265719"/>
    <lineage>
        <taxon>Bacteria</taxon>
        <taxon>Pseudomonadati</taxon>
        <taxon>Pseudomonadota</taxon>
        <taxon>Gammaproteobacteria</taxon>
        <taxon>Lysobacterales</taxon>
        <taxon>Lysobacteraceae</taxon>
        <taxon>Aquimonas</taxon>
    </lineage>
</organism>
<evidence type="ECO:0000313" key="2">
    <source>
        <dbReference type="EMBL" id="SDD69825.1"/>
    </source>
</evidence>
<feature type="transmembrane region" description="Helical" evidence="1">
    <location>
        <begin position="35"/>
        <end position="56"/>
    </location>
</feature>
<dbReference type="AlphaFoldDB" id="A0A1G6WXV2"/>
<accession>A0A1G6WXV2</accession>
<dbReference type="EMBL" id="FNAG01000005">
    <property type="protein sequence ID" value="SDD69825.1"/>
    <property type="molecule type" value="Genomic_DNA"/>
</dbReference>
<keyword evidence="1" id="KW-1133">Transmembrane helix</keyword>
<proteinExistence type="predicted"/>
<keyword evidence="3" id="KW-1185">Reference proteome</keyword>
<dbReference type="STRING" id="265719.SAMN04488509_105186"/>
<sequence>MDGFSGLFLTALVIALLTGKAYFRGVIDRDSQPSDYWAVCGCYLVLGMLMPALGLIKGA</sequence>
<dbReference type="RefSeq" id="WP_091242470.1">
    <property type="nucleotide sequence ID" value="NZ_FNAG01000005.1"/>
</dbReference>
<evidence type="ECO:0000313" key="3">
    <source>
        <dbReference type="Proteomes" id="UP000199603"/>
    </source>
</evidence>
<name>A0A1G6WXV2_9GAMM</name>
<feature type="transmembrane region" description="Helical" evidence="1">
    <location>
        <begin position="6"/>
        <end position="23"/>
    </location>
</feature>
<gene>
    <name evidence="2" type="ORF">SAMN04488509_105186</name>
</gene>
<keyword evidence="1" id="KW-0472">Membrane</keyword>
<reference evidence="2 3" key="1">
    <citation type="submission" date="2016-10" db="EMBL/GenBank/DDBJ databases">
        <authorList>
            <person name="de Groot N.N."/>
        </authorList>
    </citation>
    <scope>NUCLEOTIDE SEQUENCE [LARGE SCALE GENOMIC DNA]</scope>
    <source>
        <strain evidence="2 3">DSM 16957</strain>
    </source>
</reference>
<protein>
    <submittedName>
        <fullName evidence="2">Uncharacterized protein</fullName>
    </submittedName>
</protein>
<evidence type="ECO:0000256" key="1">
    <source>
        <dbReference type="SAM" id="Phobius"/>
    </source>
</evidence>
<dbReference type="Proteomes" id="UP000199603">
    <property type="component" value="Unassembled WGS sequence"/>
</dbReference>
<keyword evidence="1" id="KW-0812">Transmembrane</keyword>